<gene>
    <name evidence="6" type="ORF">MKW98_008111</name>
</gene>
<dbReference type="GO" id="GO:0005524">
    <property type="term" value="F:ATP binding"/>
    <property type="evidence" value="ECO:0007669"/>
    <property type="project" value="UniProtKB-KW"/>
</dbReference>
<dbReference type="GO" id="GO:0005739">
    <property type="term" value="C:mitochondrion"/>
    <property type="evidence" value="ECO:0007669"/>
    <property type="project" value="TreeGrafter"/>
</dbReference>
<dbReference type="SUPFAM" id="SSF52540">
    <property type="entry name" value="P-loop containing nucleoside triphosphate hydrolases"/>
    <property type="match status" value="1"/>
</dbReference>
<comment type="similarity">
    <text evidence="1">Belongs to the IPP transferase family.</text>
</comment>
<sequence length="153" mass="16834">MCKSPVLVQNQSSEKIVAIMGATGTGKSKLSIDLATYFSPSEIINSDKIQFYRGLDILTNKMPMEERRGIPHHLIDEYDSINGELTAVYFRSLAGTKVSEIWSRNGLPILVGGSNSFIHAFLAKSFSADPTYSLDVGTEVSAELGYDCCFLWV</sequence>
<dbReference type="PANTHER" id="PTHR11088">
    <property type="entry name" value="TRNA DIMETHYLALLYLTRANSFERASE"/>
    <property type="match status" value="1"/>
</dbReference>
<dbReference type="InterPro" id="IPR039657">
    <property type="entry name" value="Dimethylallyltransferase"/>
</dbReference>
<evidence type="ECO:0000313" key="7">
    <source>
        <dbReference type="Proteomes" id="UP001202328"/>
    </source>
</evidence>
<comment type="caution">
    <text evidence="6">The sequence shown here is derived from an EMBL/GenBank/DDBJ whole genome shotgun (WGS) entry which is preliminary data.</text>
</comment>
<evidence type="ECO:0000256" key="2">
    <source>
        <dbReference type="ARBA" id="ARBA00022679"/>
    </source>
</evidence>
<dbReference type="GO" id="GO:0006400">
    <property type="term" value="P:tRNA modification"/>
    <property type="evidence" value="ECO:0007669"/>
    <property type="project" value="TreeGrafter"/>
</dbReference>
<evidence type="ECO:0000313" key="6">
    <source>
        <dbReference type="EMBL" id="KAI3873459.1"/>
    </source>
</evidence>
<dbReference type="Proteomes" id="UP001202328">
    <property type="component" value="Unassembled WGS sequence"/>
</dbReference>
<accession>A0AAD4S7Z5</accession>
<keyword evidence="2" id="KW-0808">Transferase</keyword>
<dbReference type="Gene3D" id="3.40.50.300">
    <property type="entry name" value="P-loop containing nucleotide triphosphate hydrolases"/>
    <property type="match status" value="1"/>
</dbReference>
<dbReference type="EMBL" id="JAJJMB010012776">
    <property type="protein sequence ID" value="KAI3873459.1"/>
    <property type="molecule type" value="Genomic_DNA"/>
</dbReference>
<keyword evidence="4" id="KW-0547">Nucleotide-binding</keyword>
<keyword evidence="3" id="KW-0203">Cytokinin biosynthesis</keyword>
<organism evidence="6 7">
    <name type="scientific">Papaver atlanticum</name>
    <dbReference type="NCBI Taxonomy" id="357466"/>
    <lineage>
        <taxon>Eukaryota</taxon>
        <taxon>Viridiplantae</taxon>
        <taxon>Streptophyta</taxon>
        <taxon>Embryophyta</taxon>
        <taxon>Tracheophyta</taxon>
        <taxon>Spermatophyta</taxon>
        <taxon>Magnoliopsida</taxon>
        <taxon>Ranunculales</taxon>
        <taxon>Papaveraceae</taxon>
        <taxon>Papaveroideae</taxon>
        <taxon>Papaver</taxon>
    </lineage>
</organism>
<protein>
    <recommendedName>
        <fullName evidence="8">Isopentenyltransferase</fullName>
    </recommendedName>
</protein>
<evidence type="ECO:0000256" key="4">
    <source>
        <dbReference type="ARBA" id="ARBA00022741"/>
    </source>
</evidence>
<proteinExistence type="inferred from homology"/>
<keyword evidence="7" id="KW-1185">Reference proteome</keyword>
<dbReference type="PANTHER" id="PTHR11088:SF86">
    <property type="entry name" value="ADENYLATE ISOPENTENYLTRANSFERASE 4-RELATED"/>
    <property type="match status" value="1"/>
</dbReference>
<evidence type="ECO:0000256" key="3">
    <source>
        <dbReference type="ARBA" id="ARBA00022712"/>
    </source>
</evidence>
<evidence type="ECO:0000256" key="1">
    <source>
        <dbReference type="ARBA" id="ARBA00005842"/>
    </source>
</evidence>
<evidence type="ECO:0000256" key="5">
    <source>
        <dbReference type="ARBA" id="ARBA00022840"/>
    </source>
</evidence>
<name>A0AAD4S7Z5_9MAGN</name>
<dbReference type="GO" id="GO:0052381">
    <property type="term" value="F:tRNA dimethylallyltransferase activity"/>
    <property type="evidence" value="ECO:0007669"/>
    <property type="project" value="TreeGrafter"/>
</dbReference>
<dbReference type="Pfam" id="PF01715">
    <property type="entry name" value="IPPT"/>
    <property type="match status" value="1"/>
</dbReference>
<dbReference type="GO" id="GO:0009824">
    <property type="term" value="F:AMP dimethylallyltransferase activity"/>
    <property type="evidence" value="ECO:0007669"/>
    <property type="project" value="TreeGrafter"/>
</dbReference>
<keyword evidence="5" id="KW-0067">ATP-binding</keyword>
<reference evidence="6" key="1">
    <citation type="submission" date="2022-04" db="EMBL/GenBank/DDBJ databases">
        <title>A functionally conserved STORR gene fusion in Papaver species that diverged 16.8 million years ago.</title>
        <authorList>
            <person name="Catania T."/>
        </authorList>
    </citation>
    <scope>NUCLEOTIDE SEQUENCE</scope>
    <source>
        <strain evidence="6">S-188037</strain>
    </source>
</reference>
<evidence type="ECO:0008006" key="8">
    <source>
        <dbReference type="Google" id="ProtNLM"/>
    </source>
</evidence>
<dbReference type="InterPro" id="IPR027417">
    <property type="entry name" value="P-loop_NTPase"/>
</dbReference>
<dbReference type="AlphaFoldDB" id="A0AAD4S7Z5"/>
<dbReference type="GO" id="GO:0009691">
    <property type="term" value="P:cytokinin biosynthetic process"/>
    <property type="evidence" value="ECO:0007669"/>
    <property type="project" value="UniProtKB-KW"/>
</dbReference>